<gene>
    <name evidence="2" type="ORF">ABG768_009098</name>
</gene>
<evidence type="ECO:0000313" key="2">
    <source>
        <dbReference type="EMBL" id="KAK9961304.1"/>
    </source>
</evidence>
<accession>A0AAW1ZLQ0</accession>
<organism evidence="2 3">
    <name type="scientific">Culter alburnus</name>
    <name type="common">Topmouth culter</name>
    <dbReference type="NCBI Taxonomy" id="194366"/>
    <lineage>
        <taxon>Eukaryota</taxon>
        <taxon>Metazoa</taxon>
        <taxon>Chordata</taxon>
        <taxon>Craniata</taxon>
        <taxon>Vertebrata</taxon>
        <taxon>Euteleostomi</taxon>
        <taxon>Actinopterygii</taxon>
        <taxon>Neopterygii</taxon>
        <taxon>Teleostei</taxon>
        <taxon>Ostariophysi</taxon>
        <taxon>Cypriniformes</taxon>
        <taxon>Xenocyprididae</taxon>
        <taxon>Xenocypridinae</taxon>
        <taxon>Culter</taxon>
    </lineage>
</organism>
<keyword evidence="3" id="KW-1185">Reference proteome</keyword>
<evidence type="ECO:0000313" key="3">
    <source>
        <dbReference type="Proteomes" id="UP001479290"/>
    </source>
</evidence>
<proteinExistence type="predicted"/>
<feature type="compositionally biased region" description="Polar residues" evidence="1">
    <location>
        <begin position="46"/>
        <end position="59"/>
    </location>
</feature>
<sequence>MWYRERNTLQNPALLCLKSSSGERLPGHRGPRPPIYLMDVVERNGTDPSCESGLKSNPHPSLPPTPSLASRPVRVDKQSSLSESPVAVSTNMPVLEPTHVPVKPVAGQNKSAGHCFLPESEEKTSVSGVRPPGHQGAWSPKRFMEVSVKNIIYPSCESDLNASADPYLSLLTDLASRRVRVDKRTSLRQHPVPMFMNMPVSVKVLAGQESVSDERPPGHRGPRLCTNLIDVLERNIAEPSCESDLQAVAHLSLPRLPSLASRPVKVDKRISLCERPVAVNMSVLEITCVPVKPVADPQKRGSVVVARNLVSFQSPFHDEDVKIKRTQPPKRIHPLVKRFSFADKKPDSTACTSFKPLTLSLSL</sequence>
<evidence type="ECO:0000256" key="1">
    <source>
        <dbReference type="SAM" id="MobiDB-lite"/>
    </source>
</evidence>
<dbReference type="EMBL" id="JAWDJR010000016">
    <property type="protein sequence ID" value="KAK9961304.1"/>
    <property type="molecule type" value="Genomic_DNA"/>
</dbReference>
<protein>
    <submittedName>
        <fullName evidence="2">Uncharacterized protein</fullName>
    </submittedName>
</protein>
<dbReference type="Proteomes" id="UP001479290">
    <property type="component" value="Unassembled WGS sequence"/>
</dbReference>
<feature type="compositionally biased region" description="Polar residues" evidence="1">
    <location>
        <begin position="78"/>
        <end position="90"/>
    </location>
</feature>
<reference evidence="2 3" key="1">
    <citation type="submission" date="2024-05" db="EMBL/GenBank/DDBJ databases">
        <title>A high-quality chromosomal-level genome assembly of Topmouth culter (Culter alburnus).</title>
        <authorList>
            <person name="Zhao H."/>
        </authorList>
    </citation>
    <scope>NUCLEOTIDE SEQUENCE [LARGE SCALE GENOMIC DNA]</scope>
    <source>
        <strain evidence="2">CATC2023</strain>
        <tissue evidence="2">Muscle</tissue>
    </source>
</reference>
<feature type="region of interest" description="Disordered" evidence="1">
    <location>
        <begin position="43"/>
        <end position="90"/>
    </location>
</feature>
<dbReference type="AlphaFoldDB" id="A0AAW1ZLQ0"/>
<comment type="caution">
    <text evidence="2">The sequence shown here is derived from an EMBL/GenBank/DDBJ whole genome shotgun (WGS) entry which is preliminary data.</text>
</comment>
<name>A0AAW1ZLQ0_CULAL</name>